<reference evidence="1 2" key="1">
    <citation type="journal article" date="2007" name="Int. J. Syst. Evol. Microbiol.">
        <title>Natronorubrum sulfidifaciens sp. nov., an extremely haloalkaliphilic archaeon isolated from Aiding salt lake in Xin-Jiang, China.</title>
        <authorList>
            <person name="Cui H.L."/>
            <person name="Tohty D."/>
            <person name="Liu H.C."/>
            <person name="Liu S.J."/>
            <person name="Oren A."/>
            <person name="Zhou P.J."/>
        </authorList>
    </citation>
    <scope>NUCLEOTIDE SEQUENCE [LARGE SCALE GENOMIC DNA]</scope>
    <source>
        <strain evidence="1 2">7-3</strain>
    </source>
</reference>
<sequence length="345" mass="39902">MSEQEERPDFKYDGQLIFNGIRATTVHSERPDELKDDLLGGLSEFERGKPNRENEGFSDIDLARLANGQEYLLESDLAELASRIIDKKYTWENYKGTKNLEFVDNNGKQTRAWLRQTNEAYVYWDYPDYMLVQGAQGKVEQTEKAINSELGEDVTVDDLGFHPDFLLWFLYRHDYAEEGIPGPIKPIKLESSEVSGDLEQYGQVNRVEDSKNIGESLPIILALLQEMDFQMMEGIFKVNGYDVNAEIKKEGRIHVMVSGSIDRAETHLKRALIALFFVSEFVRLYREWQSMDKKEKYPPFTFFDDLAGTAAENNVDLDFDLDSLIEDFEEKRDERADPDDFDYIG</sequence>
<dbReference type="RefSeq" id="WP_152942213.1">
    <property type="nucleotide sequence ID" value="NZ_CP045488.1"/>
</dbReference>
<protein>
    <submittedName>
        <fullName evidence="1">Uncharacterized protein</fullName>
    </submittedName>
</protein>
<proteinExistence type="predicted"/>
<dbReference type="Proteomes" id="UP000326170">
    <property type="component" value="Chromosome"/>
</dbReference>
<organism evidence="1 2">
    <name type="scientific">Natronorubrum aibiense</name>
    <dbReference type="NCBI Taxonomy" id="348826"/>
    <lineage>
        <taxon>Archaea</taxon>
        <taxon>Methanobacteriati</taxon>
        <taxon>Methanobacteriota</taxon>
        <taxon>Stenosarchaea group</taxon>
        <taxon>Halobacteria</taxon>
        <taxon>Halobacteriales</taxon>
        <taxon>Natrialbaceae</taxon>
        <taxon>Natronorubrum</taxon>
    </lineage>
</organism>
<gene>
    <name evidence="1" type="ORF">GCU68_12890</name>
</gene>
<dbReference type="KEGG" id="nas:GCU68_12890"/>
<evidence type="ECO:0000313" key="2">
    <source>
        <dbReference type="Proteomes" id="UP000326170"/>
    </source>
</evidence>
<accession>A0A5P9P6E9</accession>
<dbReference type="GeneID" id="42301954"/>
<keyword evidence="2" id="KW-1185">Reference proteome</keyword>
<dbReference type="EMBL" id="CP045488">
    <property type="protein sequence ID" value="QFU83370.1"/>
    <property type="molecule type" value="Genomic_DNA"/>
</dbReference>
<name>A0A5P9P6E9_9EURY</name>
<evidence type="ECO:0000313" key="1">
    <source>
        <dbReference type="EMBL" id="QFU83370.1"/>
    </source>
</evidence>
<dbReference type="AlphaFoldDB" id="A0A5P9P6E9"/>
<dbReference type="OrthoDB" id="197057at2157"/>